<name>A0ABV5N1S0_9ACTN</name>
<keyword evidence="1" id="KW-1133">Transmembrane helix</keyword>
<accession>A0ABV5N1S0</accession>
<evidence type="ECO:0000259" key="2">
    <source>
        <dbReference type="Pfam" id="PF07811"/>
    </source>
</evidence>
<reference evidence="3 4" key="1">
    <citation type="submission" date="2024-09" db="EMBL/GenBank/DDBJ databases">
        <authorList>
            <person name="Sun Q."/>
            <person name="Mori K."/>
        </authorList>
    </citation>
    <scope>NUCLEOTIDE SEQUENCE [LARGE SCALE GENOMIC DNA]</scope>
    <source>
        <strain evidence="3 4">JCM 6917</strain>
    </source>
</reference>
<comment type="caution">
    <text evidence="3">The sequence shown here is derived from an EMBL/GenBank/DDBJ whole genome shotgun (WGS) entry which is preliminary data.</text>
</comment>
<keyword evidence="1" id="KW-0472">Membrane</keyword>
<keyword evidence="4" id="KW-1185">Reference proteome</keyword>
<feature type="transmembrane region" description="Helical" evidence="1">
    <location>
        <begin position="21"/>
        <end position="42"/>
    </location>
</feature>
<proteinExistence type="predicted"/>
<dbReference type="Proteomes" id="UP001589709">
    <property type="component" value="Unassembled WGS sequence"/>
</dbReference>
<dbReference type="EMBL" id="JBHMCY010000027">
    <property type="protein sequence ID" value="MFB9464224.1"/>
    <property type="molecule type" value="Genomic_DNA"/>
</dbReference>
<gene>
    <name evidence="3" type="ORF">ACFF45_16300</name>
</gene>
<evidence type="ECO:0000313" key="4">
    <source>
        <dbReference type="Proteomes" id="UP001589709"/>
    </source>
</evidence>
<protein>
    <submittedName>
        <fullName evidence="3">TadE family protein</fullName>
    </submittedName>
</protein>
<dbReference type="InterPro" id="IPR012495">
    <property type="entry name" value="TadE-like_dom"/>
</dbReference>
<sequence>MTAPRRDDRDRGQVTVEFLGMTPLIILTLVLLWQFVLLGYTFTLAGNAADEAARAGTAVLDRQAACETAGVRHLPSAWEGGARVTCGESGGLVTAEVRLQVPVLFPGAVGFPFRVEGHAGAVVEETD</sequence>
<feature type="domain" description="TadE-like" evidence="2">
    <location>
        <begin position="12"/>
        <end position="54"/>
    </location>
</feature>
<keyword evidence="1" id="KW-0812">Transmembrane</keyword>
<organism evidence="3 4">
    <name type="scientific">Streptomyces cinereospinus</name>
    <dbReference type="NCBI Taxonomy" id="285561"/>
    <lineage>
        <taxon>Bacteria</taxon>
        <taxon>Bacillati</taxon>
        <taxon>Actinomycetota</taxon>
        <taxon>Actinomycetes</taxon>
        <taxon>Kitasatosporales</taxon>
        <taxon>Streptomycetaceae</taxon>
        <taxon>Streptomyces</taxon>
    </lineage>
</organism>
<evidence type="ECO:0000313" key="3">
    <source>
        <dbReference type="EMBL" id="MFB9464224.1"/>
    </source>
</evidence>
<evidence type="ECO:0000256" key="1">
    <source>
        <dbReference type="SAM" id="Phobius"/>
    </source>
</evidence>
<dbReference type="RefSeq" id="WP_381346751.1">
    <property type="nucleotide sequence ID" value="NZ_JBHMCY010000027.1"/>
</dbReference>
<dbReference type="Pfam" id="PF07811">
    <property type="entry name" value="TadE"/>
    <property type="match status" value="1"/>
</dbReference>